<dbReference type="GO" id="GO:0016887">
    <property type="term" value="F:ATP hydrolysis activity"/>
    <property type="evidence" value="ECO:0007669"/>
    <property type="project" value="InterPro"/>
</dbReference>
<dbReference type="Proteomes" id="UP000265431">
    <property type="component" value="Unassembled WGS sequence"/>
</dbReference>
<protein>
    <submittedName>
        <fullName evidence="8">Heme ABC exporter ATP-binding protein CcmA</fullName>
        <ecNumber evidence="8">3.6.3.41</ecNumber>
    </submittedName>
</protein>
<evidence type="ECO:0000256" key="3">
    <source>
        <dbReference type="ARBA" id="ARBA00022748"/>
    </source>
</evidence>
<accession>A0A399R2L9</accession>
<dbReference type="EC" id="3.6.3.41" evidence="8"/>
<keyword evidence="9" id="KW-1185">Reference proteome</keyword>
<dbReference type="Gene3D" id="3.40.50.300">
    <property type="entry name" value="P-loop containing nucleotide triphosphate hydrolases"/>
    <property type="match status" value="1"/>
</dbReference>
<evidence type="ECO:0000256" key="1">
    <source>
        <dbReference type="ARBA" id="ARBA00022448"/>
    </source>
</evidence>
<dbReference type="GO" id="GO:0017004">
    <property type="term" value="P:cytochrome complex assembly"/>
    <property type="evidence" value="ECO:0007669"/>
    <property type="project" value="UniProtKB-KW"/>
</dbReference>
<dbReference type="PANTHER" id="PTHR43499">
    <property type="entry name" value="ABC TRANSPORTER I FAMILY MEMBER 1"/>
    <property type="match status" value="1"/>
</dbReference>
<dbReference type="InterPro" id="IPR003439">
    <property type="entry name" value="ABC_transporter-like_ATP-bd"/>
</dbReference>
<dbReference type="GO" id="GO:0022857">
    <property type="term" value="F:transmembrane transporter activity"/>
    <property type="evidence" value="ECO:0007669"/>
    <property type="project" value="InterPro"/>
</dbReference>
<keyword evidence="6" id="KW-0472">Membrane</keyword>
<dbReference type="EMBL" id="QWGB01000005">
    <property type="protein sequence ID" value="RIJ24774.1"/>
    <property type="molecule type" value="Genomic_DNA"/>
</dbReference>
<organism evidence="8 9">
    <name type="scientific">Henriciella barbarensis</name>
    <dbReference type="NCBI Taxonomy" id="86342"/>
    <lineage>
        <taxon>Bacteria</taxon>
        <taxon>Pseudomonadati</taxon>
        <taxon>Pseudomonadota</taxon>
        <taxon>Alphaproteobacteria</taxon>
        <taxon>Hyphomonadales</taxon>
        <taxon>Hyphomonadaceae</taxon>
        <taxon>Henriciella</taxon>
    </lineage>
</organism>
<dbReference type="InterPro" id="IPR027417">
    <property type="entry name" value="P-loop_NTPase"/>
</dbReference>
<dbReference type="SUPFAM" id="SSF52540">
    <property type="entry name" value="P-loop containing nucleoside triphosphate hydrolases"/>
    <property type="match status" value="1"/>
</dbReference>
<evidence type="ECO:0000256" key="2">
    <source>
        <dbReference type="ARBA" id="ARBA00022741"/>
    </source>
</evidence>
<sequence>MMHEFLIKAAGLGAIRGERVLFSDLSLEVKAGEALVLRGANGAGKSTLLRMLGGLSRPDAGAVERPARHHWIGHRNGLKPHETPRAHLSHWGRVWGSNADAREIARQMGIERPFDVAGRLLSAGQKRRTAVARLLLADRPLWLLDEPFSALDTQGRVLVTDLIDEHRASGGAVIAALHGDAPFQASGEVQL</sequence>
<dbReference type="PROSITE" id="PS50893">
    <property type="entry name" value="ABC_TRANSPORTER_2"/>
    <property type="match status" value="1"/>
</dbReference>
<evidence type="ECO:0000256" key="5">
    <source>
        <dbReference type="ARBA" id="ARBA00022967"/>
    </source>
</evidence>
<dbReference type="InterPro" id="IPR003593">
    <property type="entry name" value="AAA+_ATPase"/>
</dbReference>
<dbReference type="Pfam" id="PF00005">
    <property type="entry name" value="ABC_tran"/>
    <property type="match status" value="1"/>
</dbReference>
<dbReference type="NCBIfam" id="TIGR01189">
    <property type="entry name" value="ccmA"/>
    <property type="match status" value="1"/>
</dbReference>
<dbReference type="InterPro" id="IPR005895">
    <property type="entry name" value="ABC_transptr_haem_export_CcmA"/>
</dbReference>
<proteinExistence type="predicted"/>
<dbReference type="GO" id="GO:0005524">
    <property type="term" value="F:ATP binding"/>
    <property type="evidence" value="ECO:0007669"/>
    <property type="project" value="UniProtKB-KW"/>
</dbReference>
<comment type="caution">
    <text evidence="8">The sequence shown here is derived from an EMBL/GenBank/DDBJ whole genome shotgun (WGS) entry which is preliminary data.</text>
</comment>
<feature type="domain" description="ABC transporter" evidence="7">
    <location>
        <begin position="7"/>
        <end position="191"/>
    </location>
</feature>
<evidence type="ECO:0000313" key="8">
    <source>
        <dbReference type="EMBL" id="RIJ24774.1"/>
    </source>
</evidence>
<evidence type="ECO:0000256" key="4">
    <source>
        <dbReference type="ARBA" id="ARBA00022840"/>
    </source>
</evidence>
<gene>
    <name evidence="8" type="primary">ccmA</name>
    <name evidence="8" type="ORF">D1224_09690</name>
</gene>
<keyword evidence="4 8" id="KW-0067">ATP-binding</keyword>
<evidence type="ECO:0000259" key="7">
    <source>
        <dbReference type="PROSITE" id="PS50893"/>
    </source>
</evidence>
<keyword evidence="5" id="KW-1278">Translocase</keyword>
<evidence type="ECO:0000256" key="6">
    <source>
        <dbReference type="ARBA" id="ARBA00023136"/>
    </source>
</evidence>
<keyword evidence="8" id="KW-0378">Hydrolase</keyword>
<reference evidence="8 9" key="1">
    <citation type="submission" date="2018-08" db="EMBL/GenBank/DDBJ databases">
        <title>Henriciella mobilis sp. nov., isolated from seawater.</title>
        <authorList>
            <person name="Cheng H."/>
            <person name="Wu Y.-H."/>
            <person name="Xu X.-W."/>
            <person name="Guo L.-L."/>
        </authorList>
    </citation>
    <scope>NUCLEOTIDE SEQUENCE [LARGE SCALE GENOMIC DNA]</scope>
    <source>
        <strain evidence="8 9">CCUG66934</strain>
    </source>
</reference>
<evidence type="ECO:0000313" key="9">
    <source>
        <dbReference type="Proteomes" id="UP000265431"/>
    </source>
</evidence>
<dbReference type="OrthoDB" id="9800654at2"/>
<keyword evidence="2" id="KW-0547">Nucleotide-binding</keyword>
<keyword evidence="1" id="KW-0813">Transport</keyword>
<keyword evidence="3" id="KW-0201">Cytochrome c-type biogenesis</keyword>
<dbReference type="AlphaFoldDB" id="A0A399R2L9"/>
<name>A0A399R2L9_9PROT</name>
<dbReference type="PANTHER" id="PTHR43499:SF1">
    <property type="entry name" value="ABC TRANSPORTER I FAMILY MEMBER 1"/>
    <property type="match status" value="1"/>
</dbReference>
<dbReference type="SMART" id="SM00382">
    <property type="entry name" value="AAA"/>
    <property type="match status" value="1"/>
</dbReference>